<reference evidence="4 5" key="1">
    <citation type="submission" date="2012-05" db="EMBL/GenBank/DDBJ databases">
        <authorList>
            <person name="Weinstock G."/>
            <person name="Sodergren E."/>
            <person name="Lobos E.A."/>
            <person name="Fulton L."/>
            <person name="Fulton R."/>
            <person name="Courtney L."/>
            <person name="Fronick C."/>
            <person name="O'Laughlin M."/>
            <person name="Godfrey J."/>
            <person name="Wilson R.M."/>
            <person name="Miner T."/>
            <person name="Farmer C."/>
            <person name="Delehaunty K."/>
            <person name="Cordes M."/>
            <person name="Minx P."/>
            <person name="Tomlinson C."/>
            <person name="Chen J."/>
            <person name="Wollam A."/>
            <person name="Pepin K.H."/>
            <person name="Bhonagiri V."/>
            <person name="Zhang X."/>
            <person name="Suruliraj S."/>
            <person name="Warren W."/>
            <person name="Mitreva M."/>
            <person name="Mardis E.R."/>
            <person name="Wilson R.K."/>
        </authorList>
    </citation>
    <scope>NUCLEOTIDE SEQUENCE [LARGE SCALE GENOMIC DNA]</scope>
    <source>
        <strain evidence="4 5">DSM 1785</strain>
    </source>
</reference>
<evidence type="ECO:0000259" key="3">
    <source>
        <dbReference type="PROSITE" id="PS50977"/>
    </source>
</evidence>
<keyword evidence="5" id="KW-1185">Reference proteome</keyword>
<dbReference type="Gene3D" id="1.10.357.10">
    <property type="entry name" value="Tetracycline Repressor, domain 2"/>
    <property type="match status" value="1"/>
</dbReference>
<dbReference type="PATRIC" id="fig|545697.3.peg.2643"/>
<feature type="DNA-binding region" description="H-T-H motif" evidence="2">
    <location>
        <begin position="34"/>
        <end position="53"/>
    </location>
</feature>
<organism evidence="4 5">
    <name type="scientific">Clostridium celatum DSM 1785</name>
    <dbReference type="NCBI Taxonomy" id="545697"/>
    <lineage>
        <taxon>Bacteria</taxon>
        <taxon>Bacillati</taxon>
        <taxon>Bacillota</taxon>
        <taxon>Clostridia</taxon>
        <taxon>Eubacteriales</taxon>
        <taxon>Clostridiaceae</taxon>
        <taxon>Clostridium</taxon>
    </lineage>
</organism>
<dbReference type="RefSeq" id="WP_005214722.1">
    <property type="nucleotide sequence ID" value="NZ_KB291674.1"/>
</dbReference>
<dbReference type="InterPro" id="IPR050624">
    <property type="entry name" value="HTH-type_Tx_Regulator"/>
</dbReference>
<dbReference type="AlphaFoldDB" id="L1Q9S0"/>
<evidence type="ECO:0000313" key="4">
    <source>
        <dbReference type="EMBL" id="EKY24465.1"/>
    </source>
</evidence>
<dbReference type="InterPro" id="IPR009057">
    <property type="entry name" value="Homeodomain-like_sf"/>
</dbReference>
<protein>
    <submittedName>
        <fullName evidence="4">Transcriptional regulator, TetR family</fullName>
    </submittedName>
</protein>
<dbReference type="SUPFAM" id="SSF46689">
    <property type="entry name" value="Homeodomain-like"/>
    <property type="match status" value="1"/>
</dbReference>
<feature type="domain" description="HTH tetR-type" evidence="3">
    <location>
        <begin position="11"/>
        <end position="71"/>
    </location>
</feature>
<sequence length="193" mass="22354">MAGIKGNRRILYTKKIIKESLLKLLENKEIHQVTVTDICKDADINRGTFYTHYKDAYDLLQSMENELFSQIIKYIDETPVENYPDLLLLKVLELIAENKELCKILICKHNDTKLLDKLIFIASKANLDHIYAASDNFDKSYYNYYIRYIIGGCISIIETWLENDLPESPSEVVKIINSVSTLNTEYLTSLNKC</sequence>
<dbReference type="PROSITE" id="PS50977">
    <property type="entry name" value="HTH_TETR_2"/>
    <property type="match status" value="1"/>
</dbReference>
<dbReference type="EMBL" id="AMEZ01000084">
    <property type="protein sequence ID" value="EKY24465.1"/>
    <property type="molecule type" value="Genomic_DNA"/>
</dbReference>
<evidence type="ECO:0000256" key="1">
    <source>
        <dbReference type="ARBA" id="ARBA00023125"/>
    </source>
</evidence>
<comment type="caution">
    <text evidence="4">The sequence shown here is derived from an EMBL/GenBank/DDBJ whole genome shotgun (WGS) entry which is preliminary data.</text>
</comment>
<dbReference type="GO" id="GO:0003677">
    <property type="term" value="F:DNA binding"/>
    <property type="evidence" value="ECO:0007669"/>
    <property type="project" value="UniProtKB-UniRule"/>
</dbReference>
<dbReference type="STRING" id="545697.HMPREF0216_02688"/>
<evidence type="ECO:0000313" key="5">
    <source>
        <dbReference type="Proteomes" id="UP000010420"/>
    </source>
</evidence>
<dbReference type="InterPro" id="IPR001647">
    <property type="entry name" value="HTH_TetR"/>
</dbReference>
<evidence type="ECO:0000256" key="2">
    <source>
        <dbReference type="PROSITE-ProRule" id="PRU00335"/>
    </source>
</evidence>
<dbReference type="Pfam" id="PF14278">
    <property type="entry name" value="TetR_C_8"/>
    <property type="match status" value="1"/>
</dbReference>
<accession>L1Q9S0</accession>
<dbReference type="eggNOG" id="COG1309">
    <property type="taxonomic scope" value="Bacteria"/>
</dbReference>
<gene>
    <name evidence="4" type="ORF">HMPREF0216_02688</name>
</gene>
<proteinExistence type="predicted"/>
<dbReference type="PANTHER" id="PTHR43479">
    <property type="entry name" value="ACREF/ENVCD OPERON REPRESSOR-RELATED"/>
    <property type="match status" value="1"/>
</dbReference>
<keyword evidence="1 2" id="KW-0238">DNA-binding</keyword>
<name>L1Q9S0_9CLOT</name>
<dbReference type="Proteomes" id="UP000010420">
    <property type="component" value="Unassembled WGS sequence"/>
</dbReference>
<dbReference type="OrthoDB" id="9810250at2"/>
<dbReference type="InterPro" id="IPR039532">
    <property type="entry name" value="TetR_C_Firmicutes"/>
</dbReference>
<dbReference type="HOGENOM" id="CLU_087539_0_6_9"/>
<dbReference type="PANTHER" id="PTHR43479:SF7">
    <property type="entry name" value="TETR-FAMILY TRANSCRIPTIONAL REGULATOR"/>
    <property type="match status" value="1"/>
</dbReference>